<dbReference type="AlphaFoldDB" id="W6Z6G6"/>
<feature type="compositionally biased region" description="Basic and acidic residues" evidence="1">
    <location>
        <begin position="171"/>
        <end position="182"/>
    </location>
</feature>
<dbReference type="KEGG" id="bor:COCMIDRAFT_36875"/>
<dbReference type="EMBL" id="KI963985">
    <property type="protein sequence ID" value="EUC45398.1"/>
    <property type="molecule type" value="Genomic_DNA"/>
</dbReference>
<evidence type="ECO:0000313" key="3">
    <source>
        <dbReference type="Proteomes" id="UP000054032"/>
    </source>
</evidence>
<evidence type="ECO:0000313" key="2">
    <source>
        <dbReference type="EMBL" id="EUC45398.1"/>
    </source>
</evidence>
<feature type="region of interest" description="Disordered" evidence="1">
    <location>
        <begin position="159"/>
        <end position="218"/>
    </location>
</feature>
<feature type="region of interest" description="Disordered" evidence="1">
    <location>
        <begin position="243"/>
        <end position="314"/>
    </location>
</feature>
<organism evidence="2 3">
    <name type="scientific">Bipolaris oryzae ATCC 44560</name>
    <dbReference type="NCBI Taxonomy" id="930090"/>
    <lineage>
        <taxon>Eukaryota</taxon>
        <taxon>Fungi</taxon>
        <taxon>Dikarya</taxon>
        <taxon>Ascomycota</taxon>
        <taxon>Pezizomycotina</taxon>
        <taxon>Dothideomycetes</taxon>
        <taxon>Pleosporomycetidae</taxon>
        <taxon>Pleosporales</taxon>
        <taxon>Pleosporineae</taxon>
        <taxon>Pleosporaceae</taxon>
        <taxon>Bipolaris</taxon>
    </lineage>
</organism>
<protein>
    <submittedName>
        <fullName evidence="2">Uncharacterized protein</fullName>
    </submittedName>
</protein>
<name>W6Z6G6_COCMI</name>
<dbReference type="OrthoDB" id="3800314at2759"/>
<sequence>MQRPTGTKAPKELDLEWAARELVPFLEWAFGEQYGRSQRTKAYWVEKVLWAKDRIDSVTYYIDFASTIDTLRLYLVNKAHLTPKELLEFSVVAVKGESLCIRIFVHYAMRHCNYDLYSLGTHQSPYFPRSLTVPIPKHPHIKLPESEYEAIMAEIQKQLNKNSCTTTGREGSGREGSEHRVGGELVRNRFSNAGSDASSTQYSSALSSNSSQTQSKPIDRYLRAPGTLPKYNTSSVVLQESHIPSATSQESQVSSTAPQDWQNHPSSSQQGYLPPHGPYPGPRGVHGPSVPATTQTSMSQYHQQYPPSMQSQSLYPPLPTNWPYNSPRTDHMMSYYPSWTNPIIPEMSNPYVAWPPPAAIANQHMTHNFNPGQEQPTLAHTTAHTYVPHPETKEFIHEAARKSGLLQEHHSRTNVYNAAHMVSCMAPW</sequence>
<accession>W6Z6G6</accession>
<keyword evidence="3" id="KW-1185">Reference proteome</keyword>
<dbReference type="GeneID" id="19123131"/>
<reference evidence="2 3" key="1">
    <citation type="journal article" date="2013" name="PLoS Genet.">
        <title>Comparative genome structure, secondary metabolite, and effector coding capacity across Cochliobolus pathogens.</title>
        <authorList>
            <person name="Condon B.J."/>
            <person name="Leng Y."/>
            <person name="Wu D."/>
            <person name="Bushley K.E."/>
            <person name="Ohm R.A."/>
            <person name="Otillar R."/>
            <person name="Martin J."/>
            <person name="Schackwitz W."/>
            <person name="Grimwood J."/>
            <person name="MohdZainudin N."/>
            <person name="Xue C."/>
            <person name="Wang R."/>
            <person name="Manning V.A."/>
            <person name="Dhillon B."/>
            <person name="Tu Z.J."/>
            <person name="Steffenson B.J."/>
            <person name="Salamov A."/>
            <person name="Sun H."/>
            <person name="Lowry S."/>
            <person name="LaButti K."/>
            <person name="Han J."/>
            <person name="Copeland A."/>
            <person name="Lindquist E."/>
            <person name="Barry K."/>
            <person name="Schmutz J."/>
            <person name="Baker S.E."/>
            <person name="Ciuffetti L.M."/>
            <person name="Grigoriev I.V."/>
            <person name="Zhong S."/>
            <person name="Turgeon B.G."/>
        </authorList>
    </citation>
    <scope>NUCLEOTIDE SEQUENCE [LARGE SCALE GENOMIC DNA]</scope>
    <source>
        <strain evidence="2 3">ATCC 44560</strain>
    </source>
</reference>
<dbReference type="Proteomes" id="UP000054032">
    <property type="component" value="Unassembled WGS sequence"/>
</dbReference>
<feature type="compositionally biased region" description="Low complexity" evidence="1">
    <location>
        <begin position="195"/>
        <end position="215"/>
    </location>
</feature>
<feature type="compositionally biased region" description="Polar residues" evidence="1">
    <location>
        <begin position="291"/>
        <end position="314"/>
    </location>
</feature>
<dbReference type="HOGENOM" id="CLU_719940_0_0_1"/>
<gene>
    <name evidence="2" type="ORF">COCMIDRAFT_36875</name>
</gene>
<feature type="compositionally biased region" description="Polar residues" evidence="1">
    <location>
        <begin position="243"/>
        <end position="270"/>
    </location>
</feature>
<proteinExistence type="predicted"/>
<dbReference type="RefSeq" id="XP_007688089.1">
    <property type="nucleotide sequence ID" value="XM_007689899.1"/>
</dbReference>
<evidence type="ECO:0000256" key="1">
    <source>
        <dbReference type="SAM" id="MobiDB-lite"/>
    </source>
</evidence>